<evidence type="ECO:0000313" key="3">
    <source>
        <dbReference type="Proteomes" id="UP000319829"/>
    </source>
</evidence>
<dbReference type="PANTHER" id="PTHR35006:SF2">
    <property type="entry name" value="GLYOXALASE FAMILY PROTEIN (AFU_ORTHOLOGUE AFUA_5G14830)"/>
    <property type="match status" value="1"/>
</dbReference>
<dbReference type="EMBL" id="VBOU01000042">
    <property type="protein sequence ID" value="TMQ55097.1"/>
    <property type="molecule type" value="Genomic_DNA"/>
</dbReference>
<evidence type="ECO:0000313" key="2">
    <source>
        <dbReference type="EMBL" id="TMQ55097.1"/>
    </source>
</evidence>
<comment type="caution">
    <text evidence="2">The sequence shown here is derived from an EMBL/GenBank/DDBJ whole genome shotgun (WGS) entry which is preliminary data.</text>
</comment>
<proteinExistence type="predicted"/>
<name>A0A538SUM9_UNCEI</name>
<dbReference type="PROSITE" id="PS51819">
    <property type="entry name" value="VOC"/>
    <property type="match status" value="1"/>
</dbReference>
<dbReference type="AlphaFoldDB" id="A0A538SUM9"/>
<organism evidence="2 3">
    <name type="scientific">Eiseniibacteriota bacterium</name>
    <dbReference type="NCBI Taxonomy" id="2212470"/>
    <lineage>
        <taxon>Bacteria</taxon>
        <taxon>Candidatus Eiseniibacteriota</taxon>
    </lineage>
</organism>
<dbReference type="SUPFAM" id="SSF54593">
    <property type="entry name" value="Glyoxalase/Bleomycin resistance protein/Dihydroxybiphenyl dioxygenase"/>
    <property type="match status" value="1"/>
</dbReference>
<dbReference type="Pfam" id="PF00903">
    <property type="entry name" value="Glyoxalase"/>
    <property type="match status" value="1"/>
</dbReference>
<dbReference type="Proteomes" id="UP000319829">
    <property type="component" value="Unassembled WGS sequence"/>
</dbReference>
<sequence>MLDHIILTVSDVERSLKFYTAALKPLGIRMFMPYKGADGHPDLWGFGDGQKAVFWLKQGKPDPASIHWGFVAENNKSVDAFYKAAIAAGAKDNISPRARLEYYPGYYAADVLDPDGYTFEVVHKS</sequence>
<feature type="domain" description="VOC" evidence="1">
    <location>
        <begin position="1"/>
        <end position="124"/>
    </location>
</feature>
<dbReference type="InterPro" id="IPR037523">
    <property type="entry name" value="VOC_core"/>
</dbReference>
<dbReference type="Gene3D" id="3.10.180.10">
    <property type="entry name" value="2,3-Dihydroxybiphenyl 1,2-Dioxygenase, domain 1"/>
    <property type="match status" value="1"/>
</dbReference>
<dbReference type="InterPro" id="IPR029068">
    <property type="entry name" value="Glyas_Bleomycin-R_OHBP_Dase"/>
</dbReference>
<reference evidence="2 3" key="1">
    <citation type="journal article" date="2019" name="Nat. Microbiol.">
        <title>Mediterranean grassland soil C-N compound turnover is dependent on rainfall and depth, and is mediated by genomically divergent microorganisms.</title>
        <authorList>
            <person name="Diamond S."/>
            <person name="Andeer P.F."/>
            <person name="Li Z."/>
            <person name="Crits-Christoph A."/>
            <person name="Burstein D."/>
            <person name="Anantharaman K."/>
            <person name="Lane K.R."/>
            <person name="Thomas B.C."/>
            <person name="Pan C."/>
            <person name="Northen T.R."/>
            <person name="Banfield J.F."/>
        </authorList>
    </citation>
    <scope>NUCLEOTIDE SEQUENCE [LARGE SCALE GENOMIC DNA]</scope>
    <source>
        <strain evidence="2">WS_4</strain>
    </source>
</reference>
<dbReference type="CDD" id="cd07262">
    <property type="entry name" value="VOC_like"/>
    <property type="match status" value="1"/>
</dbReference>
<accession>A0A538SUM9</accession>
<dbReference type="PANTHER" id="PTHR35006">
    <property type="entry name" value="GLYOXALASE FAMILY PROTEIN (AFU_ORTHOLOGUE AFUA_5G14830)"/>
    <property type="match status" value="1"/>
</dbReference>
<evidence type="ECO:0000259" key="1">
    <source>
        <dbReference type="PROSITE" id="PS51819"/>
    </source>
</evidence>
<gene>
    <name evidence="2" type="ORF">E6K74_03970</name>
</gene>
<protein>
    <submittedName>
        <fullName evidence="2">VOC family protein</fullName>
    </submittedName>
</protein>
<dbReference type="InterPro" id="IPR004360">
    <property type="entry name" value="Glyas_Fos-R_dOase_dom"/>
</dbReference>